<dbReference type="GO" id="GO:0003677">
    <property type="term" value="F:DNA binding"/>
    <property type="evidence" value="ECO:0007669"/>
    <property type="project" value="UniProtKB-KW"/>
</dbReference>
<proteinExistence type="predicted"/>
<organism evidence="11 12">
    <name type="scientific">Salvia divinorum</name>
    <name type="common">Maria pastora</name>
    <name type="synonym">Diviner's sage</name>
    <dbReference type="NCBI Taxonomy" id="28513"/>
    <lineage>
        <taxon>Eukaryota</taxon>
        <taxon>Viridiplantae</taxon>
        <taxon>Streptophyta</taxon>
        <taxon>Embryophyta</taxon>
        <taxon>Tracheophyta</taxon>
        <taxon>Spermatophyta</taxon>
        <taxon>Magnoliopsida</taxon>
        <taxon>eudicotyledons</taxon>
        <taxon>Gunneridae</taxon>
        <taxon>Pentapetalae</taxon>
        <taxon>asterids</taxon>
        <taxon>lamiids</taxon>
        <taxon>Lamiales</taxon>
        <taxon>Lamiaceae</taxon>
        <taxon>Nepetoideae</taxon>
        <taxon>Mentheae</taxon>
        <taxon>Salviinae</taxon>
        <taxon>Salvia</taxon>
        <taxon>Salvia subgen. Calosphace</taxon>
    </lineage>
</organism>
<dbReference type="AlphaFoldDB" id="A0ABD1ICX5"/>
<keyword evidence="3 8" id="KW-0863">Zinc-finger</keyword>
<dbReference type="FunFam" id="3.30.160.60:FF:000131">
    <property type="entry name" value="protein indeterminate-domain 5, chloroplastic-like"/>
    <property type="match status" value="1"/>
</dbReference>
<evidence type="ECO:0000256" key="6">
    <source>
        <dbReference type="ARBA" id="ARBA00023125"/>
    </source>
</evidence>
<feature type="compositionally biased region" description="Pro residues" evidence="9">
    <location>
        <begin position="207"/>
        <end position="216"/>
    </location>
</feature>
<feature type="region of interest" description="Disordered" evidence="9">
    <location>
        <begin position="185"/>
        <end position="235"/>
    </location>
</feature>
<dbReference type="GO" id="GO:0006355">
    <property type="term" value="P:regulation of DNA-templated transcription"/>
    <property type="evidence" value="ECO:0007669"/>
    <property type="project" value="UniProtKB-ARBA"/>
</dbReference>
<dbReference type="GO" id="GO:0008270">
    <property type="term" value="F:zinc ion binding"/>
    <property type="evidence" value="ECO:0007669"/>
    <property type="project" value="UniProtKB-KW"/>
</dbReference>
<feature type="compositionally biased region" description="Low complexity" evidence="9">
    <location>
        <begin position="217"/>
        <end position="235"/>
    </location>
</feature>
<name>A0ABD1ICX5_SALDI</name>
<evidence type="ECO:0000256" key="1">
    <source>
        <dbReference type="ARBA" id="ARBA00022723"/>
    </source>
</evidence>
<feature type="compositionally biased region" description="Polar residues" evidence="9">
    <location>
        <begin position="390"/>
        <end position="402"/>
    </location>
</feature>
<keyword evidence="1" id="KW-0479">Metal-binding</keyword>
<evidence type="ECO:0000256" key="9">
    <source>
        <dbReference type="SAM" id="MobiDB-lite"/>
    </source>
</evidence>
<evidence type="ECO:0000256" key="7">
    <source>
        <dbReference type="ARBA" id="ARBA00023163"/>
    </source>
</evidence>
<reference evidence="11 12" key="1">
    <citation type="submission" date="2024-06" db="EMBL/GenBank/DDBJ databases">
        <title>A chromosome level genome sequence of Diviner's sage (Salvia divinorum).</title>
        <authorList>
            <person name="Ford S.A."/>
            <person name="Ro D.-K."/>
            <person name="Ness R.W."/>
            <person name="Phillips M.A."/>
        </authorList>
    </citation>
    <scope>NUCLEOTIDE SEQUENCE [LARGE SCALE GENOMIC DNA]</scope>
    <source>
        <strain evidence="11">SAF-2024a</strain>
        <tissue evidence="11">Leaf</tissue>
    </source>
</reference>
<evidence type="ECO:0000256" key="5">
    <source>
        <dbReference type="ARBA" id="ARBA00023015"/>
    </source>
</evidence>
<keyword evidence="2" id="KW-0677">Repeat</keyword>
<feature type="region of interest" description="Disordered" evidence="9">
    <location>
        <begin position="382"/>
        <end position="404"/>
    </location>
</feature>
<evidence type="ECO:0000256" key="2">
    <source>
        <dbReference type="ARBA" id="ARBA00022737"/>
    </source>
</evidence>
<dbReference type="PANTHER" id="PTHR10593">
    <property type="entry name" value="SERINE/THREONINE-PROTEIN KINASE RIO"/>
    <property type="match status" value="1"/>
</dbReference>
<evidence type="ECO:0000313" key="12">
    <source>
        <dbReference type="Proteomes" id="UP001567538"/>
    </source>
</evidence>
<feature type="compositionally biased region" description="Polar residues" evidence="9">
    <location>
        <begin position="1"/>
        <end position="17"/>
    </location>
</feature>
<evidence type="ECO:0000259" key="10">
    <source>
        <dbReference type="PROSITE" id="PS50157"/>
    </source>
</evidence>
<keyword evidence="6" id="KW-0238">DNA-binding</keyword>
<keyword evidence="4" id="KW-0862">Zinc</keyword>
<dbReference type="PANTHER" id="PTHR10593:SF188">
    <property type="entry name" value="ZINC FINGER PROTEIN GAI-ASSOCIATED FACTOR 1"/>
    <property type="match status" value="1"/>
</dbReference>
<keyword evidence="7" id="KW-0804">Transcription</keyword>
<dbReference type="InterPro" id="IPR013087">
    <property type="entry name" value="Znf_C2H2_type"/>
</dbReference>
<evidence type="ECO:0000256" key="8">
    <source>
        <dbReference type="PROSITE-ProRule" id="PRU00042"/>
    </source>
</evidence>
<evidence type="ECO:0000256" key="3">
    <source>
        <dbReference type="ARBA" id="ARBA00022771"/>
    </source>
</evidence>
<dbReference type="EMBL" id="JBEAFC010000002">
    <property type="protein sequence ID" value="KAL1566563.1"/>
    <property type="molecule type" value="Genomic_DNA"/>
</dbReference>
<dbReference type="InterPro" id="IPR036236">
    <property type="entry name" value="Znf_C2H2_sf"/>
</dbReference>
<dbReference type="FunFam" id="3.30.160.60:FF:000554">
    <property type="entry name" value="protein indeterminate-domain 12-like"/>
    <property type="match status" value="1"/>
</dbReference>
<dbReference type="SUPFAM" id="SSF57667">
    <property type="entry name" value="beta-beta-alpha zinc fingers"/>
    <property type="match status" value="1"/>
</dbReference>
<comment type="caution">
    <text evidence="11">The sequence shown here is derived from an EMBL/GenBank/DDBJ whole genome shotgun (WGS) entry which is preliminary data.</text>
</comment>
<gene>
    <name evidence="11" type="ORF">AAHA92_02162</name>
</gene>
<dbReference type="Pfam" id="PF22995">
    <property type="entry name" value="C2CH-3rd_BIRD-IDD"/>
    <property type="match status" value="1"/>
</dbReference>
<dbReference type="PROSITE" id="PS50157">
    <property type="entry name" value="ZINC_FINGER_C2H2_2"/>
    <property type="match status" value="1"/>
</dbReference>
<dbReference type="Proteomes" id="UP001567538">
    <property type="component" value="Unassembled WGS sequence"/>
</dbReference>
<keyword evidence="5" id="KW-0805">Transcription regulation</keyword>
<protein>
    <submittedName>
        <fullName evidence="11">Zinc finger protein ENHYDROUS-like</fullName>
    </submittedName>
</protein>
<evidence type="ECO:0000313" key="11">
    <source>
        <dbReference type="EMBL" id="KAL1566563.1"/>
    </source>
</evidence>
<sequence>MNESTASGDSSSGNQTKPTEKKKRNLPGMPDPDAEVIALSPKTLMATNRFVCEICKKGFQRDQNLQLHRRGHNLPWKLRQRLSKDVKKRVYVCPEQSCVHHEPSRALGDLTGIKKHFCRKHGEKKWKCDKCSKKYAVQSDWKAHSKICGTKEYKCQCGTAFSRRDSYITHRAFCDALADESAKAPSAAEPSADVDQDLEAGASSSPPVLPPPPPPADVASGIVPDNSNDNNSNHVSELLDSATADLSSSQILEELPNVTTGCSSSSCSGSSGSSSSNVFASLFASSTSSASLQPQTTGFTNLFQSISCPDYTPDVAPSSSSEPVALRLAVNQGSSIFGKVGPQERRQYPPAPQPALSATALLQKAAQIGTAAPNMSLLRGHGIFSSSSSPNSTEEWSQQKMETSGGSLASGLGLGLGCDSGSGLKELMLGTPSVFGPNHTTLDLLGLGMAASGGSTSGLSALMSSVNGGLDVSAAAQPFDGREYDNSQ</sequence>
<dbReference type="PROSITE" id="PS00028">
    <property type="entry name" value="ZINC_FINGER_C2H2_1"/>
    <property type="match status" value="1"/>
</dbReference>
<dbReference type="Pfam" id="PF00096">
    <property type="entry name" value="zf-C2H2"/>
    <property type="match status" value="1"/>
</dbReference>
<feature type="region of interest" description="Disordered" evidence="9">
    <location>
        <begin position="1"/>
        <end position="33"/>
    </location>
</feature>
<dbReference type="InterPro" id="IPR055185">
    <property type="entry name" value="C2CH-4th_BIRD-IDD"/>
</dbReference>
<dbReference type="InterPro" id="IPR055187">
    <property type="entry name" value="C2CH-3rd_BIRD-IDD"/>
</dbReference>
<dbReference type="Pfam" id="PF22996">
    <property type="entry name" value="C2H2-2nd_BIRD-IDD"/>
    <property type="match status" value="1"/>
</dbReference>
<dbReference type="Pfam" id="PF22992">
    <property type="entry name" value="C2CH-4th_BIRD-IDD"/>
    <property type="match status" value="1"/>
</dbReference>
<feature type="domain" description="C2H2-type" evidence="10">
    <location>
        <begin position="50"/>
        <end position="72"/>
    </location>
</feature>
<dbReference type="Gene3D" id="3.30.160.60">
    <property type="entry name" value="Classic Zinc Finger"/>
    <property type="match status" value="2"/>
</dbReference>
<accession>A0ABD1ICX5</accession>
<keyword evidence="12" id="KW-1185">Reference proteome</keyword>
<evidence type="ECO:0000256" key="4">
    <source>
        <dbReference type="ARBA" id="ARBA00022833"/>
    </source>
</evidence>
<dbReference type="SMART" id="SM00355">
    <property type="entry name" value="ZnF_C2H2"/>
    <property type="match status" value="3"/>
</dbReference>
<dbReference type="InterPro" id="IPR055186">
    <property type="entry name" value="C2H2-2nd_BIRD-IDD"/>
</dbReference>
<dbReference type="InterPro" id="IPR031140">
    <property type="entry name" value="IDD1-16"/>
</dbReference>